<dbReference type="EMBL" id="DUJS01000002">
    <property type="protein sequence ID" value="HII69918.1"/>
    <property type="molecule type" value="Genomic_DNA"/>
</dbReference>
<dbReference type="GO" id="GO:0016740">
    <property type="term" value="F:transferase activity"/>
    <property type="evidence" value="ECO:0007669"/>
    <property type="project" value="UniProtKB-KW"/>
</dbReference>
<protein>
    <submittedName>
        <fullName evidence="1">UDP-N-acetylglucosamine--N-acetylmuramyl-(Pentapeptide) pyrophosphoryl-undecaprenol N-acetylglucosamine transferase</fullName>
    </submittedName>
</protein>
<keyword evidence="1" id="KW-0808">Transferase</keyword>
<name>A0A832WAB5_9EURY</name>
<organism evidence="1 2">
    <name type="scientific">Methanopyrus kandleri</name>
    <dbReference type="NCBI Taxonomy" id="2320"/>
    <lineage>
        <taxon>Archaea</taxon>
        <taxon>Methanobacteriati</taxon>
        <taxon>Methanobacteriota</taxon>
        <taxon>Methanomada group</taxon>
        <taxon>Methanopyri</taxon>
        <taxon>Methanopyrales</taxon>
        <taxon>Methanopyraceae</taxon>
        <taxon>Methanopyrus</taxon>
    </lineage>
</organism>
<dbReference type="RefSeq" id="WP_011019222.1">
    <property type="nucleotide sequence ID" value="NZ_DUJS01000002.1"/>
</dbReference>
<dbReference type="Gene3D" id="3.40.50.2000">
    <property type="entry name" value="Glycogen Phosphorylase B"/>
    <property type="match status" value="1"/>
</dbReference>
<evidence type="ECO:0000313" key="1">
    <source>
        <dbReference type="EMBL" id="HII69918.1"/>
    </source>
</evidence>
<dbReference type="AlphaFoldDB" id="A0A832WAB5"/>
<dbReference type="GeneID" id="1476955"/>
<proteinExistence type="predicted"/>
<accession>A0A832WAB5</accession>
<gene>
    <name evidence="1" type="ORF">HA336_01630</name>
</gene>
<reference evidence="1" key="1">
    <citation type="journal article" date="2020" name="bioRxiv">
        <title>A rank-normalized archaeal taxonomy based on genome phylogeny resolves widespread incomplete and uneven classifications.</title>
        <authorList>
            <person name="Rinke C."/>
            <person name="Chuvochina M."/>
            <person name="Mussig A.J."/>
            <person name="Chaumeil P.-A."/>
            <person name="Waite D.W."/>
            <person name="Whitman W.B."/>
            <person name="Parks D.H."/>
            <person name="Hugenholtz P."/>
        </authorList>
    </citation>
    <scope>NUCLEOTIDE SEQUENCE</scope>
    <source>
        <strain evidence="1">UBA8853</strain>
    </source>
</reference>
<dbReference type="OMA" id="IYNPIEM"/>
<comment type="caution">
    <text evidence="1">The sequence shown here is derived from an EMBL/GenBank/DDBJ whole genome shotgun (WGS) entry which is preliminary data.</text>
</comment>
<evidence type="ECO:0000313" key="2">
    <source>
        <dbReference type="Proteomes" id="UP000619545"/>
    </source>
</evidence>
<sequence length="323" mass="35518">MKAFSLVEPSPAKNLLPVWERLLEEGWEVTVYGHGRGVEILKWEGIETKQLGKPRRRQGLLGYVGFSVDLIRTVRALASERASVVLSSGNTGDARKSLIASRMLGIPSVHLEMDVYNPVEAVRWATRVLVPFSEKWAEVLKRRVGVETKVVSGAPLAQYLADRHLSGRIPGPVPEEYEGRVLVCLGGDITEEGARRLLSDLEDHDPVVVPFRVSPPEGFECVREFVDLPGVMMLADTVVFAGGFGVTIEACVVAKKAVKVSEVHPKHLSHWIAEESGVPVMYLSESSGAEDAVQMARKPRGEWLIRRGRSAVAEIVEEILEVG</sequence>
<dbReference type="Proteomes" id="UP000619545">
    <property type="component" value="Unassembled WGS sequence"/>
</dbReference>
<dbReference type="SUPFAM" id="SSF53756">
    <property type="entry name" value="UDP-Glycosyltransferase/glycogen phosphorylase"/>
    <property type="match status" value="1"/>
</dbReference>